<reference evidence="5" key="2">
    <citation type="journal article" date="2023" name="Curr. Microbiol.">
        <title>Granulicatella seriolae sp. nov., a Novel Facultative Anaerobe Isolated from Yellowtail Marine Fish.</title>
        <authorList>
            <person name="Lee M."/>
            <person name="Choi Y.J."/>
            <person name="Farooq A."/>
            <person name="Jeong J.B."/>
            <person name="Jung M.Y."/>
        </authorList>
    </citation>
    <scope>NUCLEOTIDE SEQUENCE</scope>
    <source>
        <strain evidence="5">S8</strain>
    </source>
</reference>
<sequence>MAYKVEIFSEMIQCNFSTHPPPNSLHIHDLLEILFFLDGDVNFFIDGNSWLLERGTMLFIEKNLIHGPRILSNKEYVRSTIHFSKDLAMELSTNEIDLLAPFNNGIRKIQIPEIFIPNMEVLLYSLTNEYLKPSEVGHELLLKTYLTQVLIYAQNITDTTEDRNEQFLSKLINDTLEFIQDNLANTNLSLEFIAESLSYNSIYLNRQFKNEVGNTIHQYIIICRISYAKKLLESGLDVQTSCDKCGFNNYSNFIRVFKKISGTTPKKYSLTFKNND</sequence>
<dbReference type="Pfam" id="PF02311">
    <property type="entry name" value="AraC_binding"/>
    <property type="match status" value="1"/>
</dbReference>
<reference evidence="5" key="3">
    <citation type="journal article" date="2023" name="Microbiol. Resour. Announc.">
        <title>Draft Genome Sequence of Granulicatella sp. Strain S8, Isolated from a Marine Fish, Seriola quinqueradiata.</title>
        <authorList>
            <person name="Lee M."/>
            <person name="Farooq A."/>
            <person name="Jeong J.B."/>
            <person name="Jung M.Y."/>
        </authorList>
    </citation>
    <scope>NUCLEOTIDE SEQUENCE</scope>
    <source>
        <strain evidence="5">S8</strain>
    </source>
</reference>
<dbReference type="InterPro" id="IPR037923">
    <property type="entry name" value="HTH-like"/>
</dbReference>
<evidence type="ECO:0000256" key="2">
    <source>
        <dbReference type="ARBA" id="ARBA00023125"/>
    </source>
</evidence>
<dbReference type="InterPro" id="IPR014710">
    <property type="entry name" value="RmlC-like_jellyroll"/>
</dbReference>
<organism evidence="5 6">
    <name type="scientific">Granulicatella seriolae</name>
    <dbReference type="NCBI Taxonomy" id="2967226"/>
    <lineage>
        <taxon>Bacteria</taxon>
        <taxon>Bacillati</taxon>
        <taxon>Bacillota</taxon>
        <taxon>Bacilli</taxon>
        <taxon>Lactobacillales</taxon>
        <taxon>Carnobacteriaceae</taxon>
        <taxon>Granulicatella</taxon>
    </lineage>
</organism>
<keyword evidence="3" id="KW-0804">Transcription</keyword>
<dbReference type="SUPFAM" id="SSF51215">
    <property type="entry name" value="Regulatory protein AraC"/>
    <property type="match status" value="1"/>
</dbReference>
<protein>
    <submittedName>
        <fullName evidence="5">AraC family transcriptional regulator</fullName>
    </submittedName>
</protein>
<evidence type="ECO:0000256" key="3">
    <source>
        <dbReference type="ARBA" id="ARBA00023163"/>
    </source>
</evidence>
<dbReference type="EMBL" id="JANHNZ010000017">
    <property type="protein sequence ID" value="MCQ9210858.1"/>
    <property type="molecule type" value="Genomic_DNA"/>
</dbReference>
<feature type="domain" description="HTH araC/xylS-type" evidence="4">
    <location>
        <begin position="173"/>
        <end position="271"/>
    </location>
</feature>
<dbReference type="InterPro" id="IPR018062">
    <property type="entry name" value="HTH_AraC-typ_CS"/>
</dbReference>
<dbReference type="InterPro" id="IPR003313">
    <property type="entry name" value="AraC-bd"/>
</dbReference>
<keyword evidence="6" id="KW-1185">Reference proteome</keyword>
<keyword evidence="1" id="KW-0805">Transcription regulation</keyword>
<evidence type="ECO:0000313" key="6">
    <source>
        <dbReference type="Proteomes" id="UP001059480"/>
    </source>
</evidence>
<dbReference type="PANTHER" id="PTHR43280">
    <property type="entry name" value="ARAC-FAMILY TRANSCRIPTIONAL REGULATOR"/>
    <property type="match status" value="1"/>
</dbReference>
<reference evidence="5" key="1">
    <citation type="submission" date="2022-07" db="EMBL/GenBank/DDBJ databases">
        <authorList>
            <person name="Jung M.-Y."/>
            <person name="Lee M."/>
        </authorList>
    </citation>
    <scope>NUCLEOTIDE SEQUENCE</scope>
    <source>
        <strain evidence="5">S8</strain>
    </source>
</reference>
<comment type="caution">
    <text evidence="5">The sequence shown here is derived from an EMBL/GenBank/DDBJ whole genome shotgun (WGS) entry which is preliminary data.</text>
</comment>
<name>A0ABT1WSS4_9LACT</name>
<evidence type="ECO:0000259" key="4">
    <source>
        <dbReference type="PROSITE" id="PS01124"/>
    </source>
</evidence>
<evidence type="ECO:0000313" key="5">
    <source>
        <dbReference type="EMBL" id="MCQ9210858.1"/>
    </source>
</evidence>
<dbReference type="Pfam" id="PF12833">
    <property type="entry name" value="HTH_18"/>
    <property type="match status" value="1"/>
</dbReference>
<dbReference type="Gene3D" id="1.10.10.60">
    <property type="entry name" value="Homeodomain-like"/>
    <property type="match status" value="2"/>
</dbReference>
<dbReference type="SMART" id="SM00342">
    <property type="entry name" value="HTH_ARAC"/>
    <property type="match status" value="1"/>
</dbReference>
<evidence type="ECO:0000256" key="1">
    <source>
        <dbReference type="ARBA" id="ARBA00023015"/>
    </source>
</evidence>
<dbReference type="Gene3D" id="2.60.120.10">
    <property type="entry name" value="Jelly Rolls"/>
    <property type="match status" value="1"/>
</dbReference>
<proteinExistence type="predicted"/>
<dbReference type="SUPFAM" id="SSF46689">
    <property type="entry name" value="Homeodomain-like"/>
    <property type="match status" value="2"/>
</dbReference>
<dbReference type="InterPro" id="IPR009057">
    <property type="entry name" value="Homeodomain-like_sf"/>
</dbReference>
<gene>
    <name evidence="5" type="ORF">NPA36_09960</name>
</gene>
<accession>A0ABT1WSS4</accession>
<dbReference type="Proteomes" id="UP001059480">
    <property type="component" value="Unassembled WGS sequence"/>
</dbReference>
<dbReference type="RefSeq" id="WP_256945968.1">
    <property type="nucleotide sequence ID" value="NZ_JANHNZ010000017.1"/>
</dbReference>
<dbReference type="PROSITE" id="PS00041">
    <property type="entry name" value="HTH_ARAC_FAMILY_1"/>
    <property type="match status" value="1"/>
</dbReference>
<keyword evidence="2" id="KW-0238">DNA-binding</keyword>
<dbReference type="PROSITE" id="PS01124">
    <property type="entry name" value="HTH_ARAC_FAMILY_2"/>
    <property type="match status" value="1"/>
</dbReference>
<dbReference type="PANTHER" id="PTHR43280:SF34">
    <property type="entry name" value="ARAC-FAMILY TRANSCRIPTIONAL REGULATOR"/>
    <property type="match status" value="1"/>
</dbReference>
<dbReference type="InterPro" id="IPR018060">
    <property type="entry name" value="HTH_AraC"/>
</dbReference>